<evidence type="ECO:0000313" key="1">
    <source>
        <dbReference type="EMBL" id="KJA15994.1"/>
    </source>
</evidence>
<reference evidence="2" key="1">
    <citation type="submission" date="2014-04" db="EMBL/GenBank/DDBJ databases">
        <title>Evolutionary Origins and Diversification of the Mycorrhizal Mutualists.</title>
        <authorList>
            <consortium name="DOE Joint Genome Institute"/>
            <consortium name="Mycorrhizal Genomics Consortium"/>
            <person name="Kohler A."/>
            <person name="Kuo A."/>
            <person name="Nagy L.G."/>
            <person name="Floudas D."/>
            <person name="Copeland A."/>
            <person name="Barry K.W."/>
            <person name="Cichocki N."/>
            <person name="Veneault-Fourrey C."/>
            <person name="LaButti K."/>
            <person name="Lindquist E.A."/>
            <person name="Lipzen A."/>
            <person name="Lundell T."/>
            <person name="Morin E."/>
            <person name="Murat C."/>
            <person name="Riley R."/>
            <person name="Ohm R."/>
            <person name="Sun H."/>
            <person name="Tunlid A."/>
            <person name="Henrissat B."/>
            <person name="Grigoriev I.V."/>
            <person name="Hibbett D.S."/>
            <person name="Martin F."/>
        </authorList>
    </citation>
    <scope>NUCLEOTIDE SEQUENCE [LARGE SCALE GENOMIC DNA]</scope>
    <source>
        <strain evidence="2">FD-334 SS-4</strain>
    </source>
</reference>
<dbReference type="PANTHER" id="PTHR34071:SF2">
    <property type="entry name" value="FLAVIN-NUCLEOTIDE-BINDING PROTEIN"/>
    <property type="match status" value="1"/>
</dbReference>
<dbReference type="OMA" id="CHLGVVV"/>
<gene>
    <name evidence="1" type="ORF">HYPSUDRAFT_47829</name>
</gene>
<accession>A0A0D2NA36</accession>
<evidence type="ECO:0000313" key="2">
    <source>
        <dbReference type="Proteomes" id="UP000054270"/>
    </source>
</evidence>
<keyword evidence="2" id="KW-1185">Reference proteome</keyword>
<organism evidence="1 2">
    <name type="scientific">Hypholoma sublateritium (strain FD-334 SS-4)</name>
    <dbReference type="NCBI Taxonomy" id="945553"/>
    <lineage>
        <taxon>Eukaryota</taxon>
        <taxon>Fungi</taxon>
        <taxon>Dikarya</taxon>
        <taxon>Basidiomycota</taxon>
        <taxon>Agaricomycotina</taxon>
        <taxon>Agaricomycetes</taxon>
        <taxon>Agaricomycetidae</taxon>
        <taxon>Agaricales</taxon>
        <taxon>Agaricineae</taxon>
        <taxon>Strophariaceae</taxon>
        <taxon>Hypholoma</taxon>
    </lineage>
</organism>
<dbReference type="AlphaFoldDB" id="A0A0D2NA36"/>
<evidence type="ECO:0008006" key="3">
    <source>
        <dbReference type="Google" id="ProtNLM"/>
    </source>
</evidence>
<proteinExistence type="predicted"/>
<protein>
    <recommendedName>
        <fullName evidence="3">Flavin-nucleotide-binding protein</fullName>
    </recommendedName>
</protein>
<dbReference type="EMBL" id="KN817630">
    <property type="protein sequence ID" value="KJA15994.1"/>
    <property type="molecule type" value="Genomic_DNA"/>
</dbReference>
<dbReference type="OrthoDB" id="444432at2759"/>
<dbReference type="Gene3D" id="2.30.110.10">
    <property type="entry name" value="Electron Transport, Fmn-binding Protein, Chain A"/>
    <property type="match status" value="1"/>
</dbReference>
<dbReference type="Proteomes" id="UP000054270">
    <property type="component" value="Unassembled WGS sequence"/>
</dbReference>
<dbReference type="InterPro" id="IPR012349">
    <property type="entry name" value="Split_barrel_FMN-bd"/>
</dbReference>
<dbReference type="STRING" id="945553.A0A0D2NA36"/>
<name>A0A0D2NA36_HYPSF</name>
<sequence>MSEQYTKTPRSTVNRLKARASYNHDMVHSIIDSAPVAHVSFNPTSFDEDPFPTILPMLAWTGSFTEPDAQETSATAIYLHGHAASRFMRLPETQKEDSGLPGVPVCVAATLFDGVVLALTPFNHSCNYRSAVVHGYAVTVTSPAEKMYALKLITDGLVPGRWDNSRVPPTAAEMTTTTVLRVDIVGASAKVRAYAPGNDRADLDDTEMRARVWTGILPAANQYGAPIPARENLVQNVPEYLATFVAKENVEGEEYARRVAGLPGPGKA</sequence>
<dbReference type="PANTHER" id="PTHR34071">
    <property type="entry name" value="5-NITROIMIDAZOLE ANTIBIOTICS RESISTANCE PROTEIN, NIMA-FAMILY-RELATED PROTEIN-RELATED"/>
    <property type="match status" value="1"/>
</dbReference>
<dbReference type="InterPro" id="IPR024747">
    <property type="entry name" value="Pyridox_Oxase-rel"/>
</dbReference>
<dbReference type="SUPFAM" id="SSF50475">
    <property type="entry name" value="FMN-binding split barrel"/>
    <property type="match status" value="1"/>
</dbReference>
<dbReference type="Pfam" id="PF12900">
    <property type="entry name" value="Pyridox_ox_2"/>
    <property type="match status" value="1"/>
</dbReference>